<dbReference type="STRING" id="1003.SAMN04488541_102817"/>
<protein>
    <submittedName>
        <fullName evidence="1">Uncharacterized protein</fullName>
    </submittedName>
</protein>
<dbReference type="EMBL" id="FONY01000028">
    <property type="protein sequence ID" value="SFF35952.1"/>
    <property type="molecule type" value="Genomic_DNA"/>
</dbReference>
<dbReference type="Proteomes" id="UP000199513">
    <property type="component" value="Unassembled WGS sequence"/>
</dbReference>
<dbReference type="AlphaFoldDB" id="A0A1I2I190"/>
<proteinExistence type="predicted"/>
<evidence type="ECO:0000313" key="2">
    <source>
        <dbReference type="Proteomes" id="UP000199513"/>
    </source>
</evidence>
<organism evidence="1 2">
    <name type="scientific">Thermoflexibacter ruber</name>
    <dbReference type="NCBI Taxonomy" id="1003"/>
    <lineage>
        <taxon>Bacteria</taxon>
        <taxon>Pseudomonadati</taxon>
        <taxon>Bacteroidota</taxon>
        <taxon>Cytophagia</taxon>
        <taxon>Cytophagales</taxon>
        <taxon>Thermoflexibacteraceae</taxon>
        <taxon>Thermoflexibacter</taxon>
    </lineage>
</organism>
<keyword evidence="2" id="KW-1185">Reference proteome</keyword>
<reference evidence="1 2" key="1">
    <citation type="submission" date="2016-10" db="EMBL/GenBank/DDBJ databases">
        <authorList>
            <person name="de Groot N.N."/>
        </authorList>
    </citation>
    <scope>NUCLEOTIDE SEQUENCE [LARGE SCALE GENOMIC DNA]</scope>
    <source>
        <strain>GEY</strain>
        <strain evidence="2">DSM 9560</strain>
    </source>
</reference>
<accession>A0A1I2I190</accession>
<name>A0A1I2I190_9BACT</name>
<gene>
    <name evidence="1" type="ORF">SAMN04488541_102817</name>
</gene>
<evidence type="ECO:0000313" key="1">
    <source>
        <dbReference type="EMBL" id="SFF35952.1"/>
    </source>
</evidence>
<sequence length="40" mass="4870">MLRKLKSMYFHYSVINLYYTNKSYTHETNYAYRSAGMLPI</sequence>